<dbReference type="Pfam" id="PF05226">
    <property type="entry name" value="CHASE2"/>
    <property type="match status" value="1"/>
</dbReference>
<evidence type="ECO:0000313" key="11">
    <source>
        <dbReference type="EMBL" id="ACB54274.1"/>
    </source>
</evidence>
<evidence type="ECO:0000256" key="3">
    <source>
        <dbReference type="ARBA" id="ARBA00022553"/>
    </source>
</evidence>
<dbReference type="GO" id="GO:0000160">
    <property type="term" value="P:phosphorelay signal transduction system"/>
    <property type="evidence" value="ECO:0007669"/>
    <property type="project" value="UniProtKB-KW"/>
</dbReference>
<dbReference type="Gene3D" id="1.10.287.130">
    <property type="match status" value="1"/>
</dbReference>
<dbReference type="RefSeq" id="WP_009546315.1">
    <property type="nucleotide sequence ID" value="NC_010547.1"/>
</dbReference>
<dbReference type="GO" id="GO:0004673">
    <property type="term" value="F:protein histidine kinase activity"/>
    <property type="evidence" value="ECO:0007669"/>
    <property type="project" value="UniProtKB-EC"/>
</dbReference>
<dbReference type="STRING" id="43989.cce_4928"/>
<evidence type="ECO:0000256" key="5">
    <source>
        <dbReference type="ARBA" id="ARBA00022741"/>
    </source>
</evidence>
<dbReference type="Proteomes" id="UP000001203">
    <property type="component" value="Chromosome linear"/>
</dbReference>
<evidence type="ECO:0000259" key="10">
    <source>
        <dbReference type="PROSITE" id="PS50109"/>
    </source>
</evidence>
<dbReference type="SMART" id="SM00387">
    <property type="entry name" value="HATPase_c"/>
    <property type="match status" value="1"/>
</dbReference>
<dbReference type="PRINTS" id="PR00344">
    <property type="entry name" value="BCTRLSENSOR"/>
</dbReference>
<proteinExistence type="predicted"/>
<dbReference type="CDD" id="cd14688">
    <property type="entry name" value="bZIP_YAP"/>
    <property type="match status" value="1"/>
</dbReference>
<feature type="transmembrane region" description="Helical" evidence="9">
    <location>
        <begin position="332"/>
        <end position="349"/>
    </location>
</feature>
<dbReference type="InterPro" id="IPR004358">
    <property type="entry name" value="Sig_transdc_His_kin-like_C"/>
</dbReference>
<dbReference type="OrthoDB" id="337251at2"/>
<dbReference type="PROSITE" id="PS50109">
    <property type="entry name" value="HIS_KIN"/>
    <property type="match status" value="1"/>
</dbReference>
<evidence type="ECO:0000256" key="9">
    <source>
        <dbReference type="SAM" id="Phobius"/>
    </source>
</evidence>
<dbReference type="EC" id="2.7.13.3" evidence="2"/>
<dbReference type="PANTHER" id="PTHR43065:SF10">
    <property type="entry name" value="PEROXIDE STRESS-ACTIVATED HISTIDINE KINASE MAK3"/>
    <property type="match status" value="1"/>
</dbReference>
<dbReference type="EMBL" id="CP000807">
    <property type="protein sequence ID" value="ACB54274.1"/>
    <property type="molecule type" value="Genomic_DNA"/>
</dbReference>
<dbReference type="InterPro" id="IPR007890">
    <property type="entry name" value="CHASE2"/>
</dbReference>
<dbReference type="eggNOG" id="COG4191">
    <property type="taxonomic scope" value="Bacteria"/>
</dbReference>
<evidence type="ECO:0000256" key="1">
    <source>
        <dbReference type="ARBA" id="ARBA00000085"/>
    </source>
</evidence>
<keyword evidence="8" id="KW-0902">Two-component regulatory system</keyword>
<evidence type="ECO:0000256" key="6">
    <source>
        <dbReference type="ARBA" id="ARBA00022777"/>
    </source>
</evidence>
<comment type="catalytic activity">
    <reaction evidence="1">
        <text>ATP + protein L-histidine = ADP + protein N-phospho-L-histidine.</text>
        <dbReference type="EC" id="2.7.13.3"/>
    </reaction>
</comment>
<keyword evidence="9" id="KW-0812">Transmembrane</keyword>
<dbReference type="PANTHER" id="PTHR43065">
    <property type="entry name" value="SENSOR HISTIDINE KINASE"/>
    <property type="match status" value="1"/>
</dbReference>
<reference evidence="11 12" key="1">
    <citation type="journal article" date="2008" name="Proc. Natl. Acad. Sci. U.S.A.">
        <title>The genome of Cyanothece 51142, a unicellular diazotrophic cyanobacterium important in the marine nitrogen cycle.</title>
        <authorList>
            <person name="Welsh E.A."/>
            <person name="Liberton M."/>
            <person name="Stoeckel J."/>
            <person name="Loh T."/>
            <person name="Elvitigala T."/>
            <person name="Wang C."/>
            <person name="Wollam A."/>
            <person name="Fulton R.S."/>
            <person name="Clifton S.W."/>
            <person name="Jacobs J.M."/>
            <person name="Aurora R."/>
            <person name="Ghosh B.K."/>
            <person name="Sherman L.A."/>
            <person name="Smith R.D."/>
            <person name="Wilson R.K."/>
            <person name="Pakrasi H.B."/>
        </authorList>
    </citation>
    <scope>NUCLEOTIDE SEQUENCE [LARGE SCALE GENOMIC DNA]</scope>
    <source>
        <strain evidence="12">ATCC 51142 / BH68</strain>
    </source>
</reference>
<feature type="domain" description="Histidine kinase" evidence="10">
    <location>
        <begin position="462"/>
        <end position="691"/>
    </location>
</feature>
<name>B1X2B3_CROS5</name>
<dbReference type="eggNOG" id="COG4252">
    <property type="taxonomic scope" value="Bacteria"/>
</dbReference>
<gene>
    <name evidence="11" type="ordered locus">cce_4928</name>
</gene>
<dbReference type="InterPro" id="IPR005467">
    <property type="entry name" value="His_kinase_dom"/>
</dbReference>
<feature type="transmembrane region" description="Helical" evidence="9">
    <location>
        <begin position="388"/>
        <end position="411"/>
    </location>
</feature>
<dbReference type="SMART" id="SM01080">
    <property type="entry name" value="CHASE2"/>
    <property type="match status" value="1"/>
</dbReference>
<dbReference type="InterPro" id="IPR003594">
    <property type="entry name" value="HATPase_dom"/>
</dbReference>
<dbReference type="GO" id="GO:0005524">
    <property type="term" value="F:ATP binding"/>
    <property type="evidence" value="ECO:0007669"/>
    <property type="project" value="UniProtKB-KW"/>
</dbReference>
<evidence type="ECO:0000256" key="2">
    <source>
        <dbReference type="ARBA" id="ARBA00012438"/>
    </source>
</evidence>
<evidence type="ECO:0000256" key="4">
    <source>
        <dbReference type="ARBA" id="ARBA00022679"/>
    </source>
</evidence>
<dbReference type="KEGG" id="cyt:cce_4928"/>
<keyword evidence="6" id="KW-0418">Kinase</keyword>
<dbReference type="InterPro" id="IPR036890">
    <property type="entry name" value="HATPase_C_sf"/>
</dbReference>
<sequence length="695" mass="79104">MKISRTSKLRGNKGFFVALLCAVLISLICRYAGFWQENELYFFDQMTQKTAPSLTQNRVVIVKITEEDVKTFPAFTPDDRTLARTLKNIAQQKPRAIGLDMVRDIPVPPGSNELKAVFENTSNLYGIGKFTGIEGDPFFTYIAPPYTLDNLQRVGDVSVVVDDDGVVRRANLFPTTGESAIPSLGLLLAEKYLENEGISPEGGTNNRLKLGKVEFPIFNQNTGGYIRADDGGYQTLMRWIRPLQQFKQISLTEVYENRIPVNFFQDKIVLIGYWTTSQKRDLFYTPFSEQGDGKTPRQAFGVEIQANFSEYILHTVLDGLPPLKSLPEGLEIIWLTGWGLIGSLIIWRFRYLSLFFSPLNLIVIVGLFGLLIIVALLQIQLLSFQWGWWLPVAATNSSVVIFLLITILYIFRERILEHIENLEQKVEERTISLTQALETNKRNQQQLIKQEKLAFLGRLTAGFCHQFKNPLYQLKYGLATIINMLDESEYSVLDSYKNDERLLDLLVGLQEPIEKLEMIFKLILLSPSQQRITYIEVSPNQFVKAILNSVLKYHSSPLLASQIKTYFSPQLEQVNKIPQKLEIPLFNIIENAFDVLAEAQNKKFNFVPNLILETEVNSNYWSISIKDNGLGIDPSIENYLFEPFVTNKPETQGIGLGLYISREVMNDIGGKICFNSLNKGVSFTLYIPYVKQVNN</sequence>
<evidence type="ECO:0000256" key="8">
    <source>
        <dbReference type="ARBA" id="ARBA00023012"/>
    </source>
</evidence>
<accession>B1X2B3</accession>
<keyword evidence="12" id="KW-1185">Reference proteome</keyword>
<evidence type="ECO:0000256" key="7">
    <source>
        <dbReference type="ARBA" id="ARBA00022840"/>
    </source>
</evidence>
<organism evidence="11 12">
    <name type="scientific">Crocosphaera subtropica (strain ATCC 51142 / BH68)</name>
    <name type="common">Cyanothece sp. (strain ATCC 51142)</name>
    <dbReference type="NCBI Taxonomy" id="43989"/>
    <lineage>
        <taxon>Bacteria</taxon>
        <taxon>Bacillati</taxon>
        <taxon>Cyanobacteriota</taxon>
        <taxon>Cyanophyceae</taxon>
        <taxon>Oscillatoriophycideae</taxon>
        <taxon>Chroococcales</taxon>
        <taxon>Aphanothecaceae</taxon>
        <taxon>Crocosphaera</taxon>
        <taxon>Crocosphaera subtropica</taxon>
    </lineage>
</organism>
<dbReference type="Pfam" id="PF02518">
    <property type="entry name" value="HATPase_c"/>
    <property type="match status" value="1"/>
</dbReference>
<protein>
    <recommendedName>
        <fullName evidence="2">histidine kinase</fullName>
        <ecNumber evidence="2">2.7.13.3</ecNumber>
    </recommendedName>
</protein>
<keyword evidence="4" id="KW-0808">Transferase</keyword>
<keyword evidence="9" id="KW-1133">Transmembrane helix</keyword>
<keyword evidence="3" id="KW-0597">Phosphoprotein</keyword>
<evidence type="ECO:0000313" key="12">
    <source>
        <dbReference type="Proteomes" id="UP000001203"/>
    </source>
</evidence>
<dbReference type="Gene3D" id="3.30.565.10">
    <property type="entry name" value="Histidine kinase-like ATPase, C-terminal domain"/>
    <property type="match status" value="1"/>
</dbReference>
<keyword evidence="5" id="KW-0547">Nucleotide-binding</keyword>
<dbReference type="SUPFAM" id="SSF55874">
    <property type="entry name" value="ATPase domain of HSP90 chaperone/DNA topoisomerase II/histidine kinase"/>
    <property type="match status" value="1"/>
</dbReference>
<keyword evidence="9" id="KW-0472">Membrane</keyword>
<feature type="transmembrane region" description="Helical" evidence="9">
    <location>
        <begin position="361"/>
        <end position="382"/>
    </location>
</feature>
<dbReference type="HOGENOM" id="CLU_413181_0_0_3"/>
<dbReference type="AlphaFoldDB" id="B1X2B3"/>
<keyword evidence="7" id="KW-0067">ATP-binding</keyword>